<dbReference type="InterPro" id="IPR036188">
    <property type="entry name" value="FAD/NAD-bd_sf"/>
</dbReference>
<dbReference type="Proteomes" id="UP001620461">
    <property type="component" value="Unassembled WGS sequence"/>
</dbReference>
<keyword evidence="4" id="KW-0521">NADP</keyword>
<evidence type="ECO:0000259" key="8">
    <source>
        <dbReference type="Pfam" id="PF01494"/>
    </source>
</evidence>
<proteinExistence type="predicted"/>
<comment type="caution">
    <text evidence="9">The sequence shown here is derived from an EMBL/GenBank/DDBJ whole genome shotgun (WGS) entry which is preliminary data.</text>
</comment>
<organism evidence="9 10">
    <name type="scientific">Dyella jejuensis</name>
    <dbReference type="NCBI Taxonomy" id="1432009"/>
    <lineage>
        <taxon>Bacteria</taxon>
        <taxon>Pseudomonadati</taxon>
        <taxon>Pseudomonadota</taxon>
        <taxon>Gammaproteobacteria</taxon>
        <taxon>Lysobacterales</taxon>
        <taxon>Rhodanobacteraceae</taxon>
        <taxon>Dyella</taxon>
    </lineage>
</organism>
<gene>
    <name evidence="9" type="ORF">ISP15_00195</name>
</gene>
<keyword evidence="5" id="KW-0560">Oxidoreductase</keyword>
<evidence type="ECO:0000256" key="1">
    <source>
        <dbReference type="ARBA" id="ARBA00001974"/>
    </source>
</evidence>
<keyword evidence="6 9" id="KW-0503">Monooxygenase</keyword>
<evidence type="ECO:0000313" key="10">
    <source>
        <dbReference type="Proteomes" id="UP001620461"/>
    </source>
</evidence>
<keyword evidence="2" id="KW-0285">Flavoprotein</keyword>
<protein>
    <submittedName>
        <fullName evidence="9">FAD-dependent monooxygenase</fullName>
    </submittedName>
</protein>
<evidence type="ECO:0000256" key="3">
    <source>
        <dbReference type="ARBA" id="ARBA00022827"/>
    </source>
</evidence>
<feature type="region of interest" description="Disordered" evidence="7">
    <location>
        <begin position="456"/>
        <end position="521"/>
    </location>
</feature>
<dbReference type="EMBL" id="JADIKJ010000001">
    <property type="protein sequence ID" value="MFK2898756.1"/>
    <property type="molecule type" value="Genomic_DNA"/>
</dbReference>
<dbReference type="PANTHER" id="PTHR46028">
    <property type="entry name" value="KYNURENINE 3-MONOOXYGENASE"/>
    <property type="match status" value="1"/>
</dbReference>
<evidence type="ECO:0000256" key="2">
    <source>
        <dbReference type="ARBA" id="ARBA00022630"/>
    </source>
</evidence>
<dbReference type="GO" id="GO:0004497">
    <property type="term" value="F:monooxygenase activity"/>
    <property type="evidence" value="ECO:0007669"/>
    <property type="project" value="UniProtKB-KW"/>
</dbReference>
<keyword evidence="10" id="KW-1185">Reference proteome</keyword>
<name>A0ABW8JCD9_9GAMM</name>
<reference evidence="9 10" key="1">
    <citation type="submission" date="2020-10" db="EMBL/GenBank/DDBJ databases">
        <title>Phylogeny of dyella-like bacteria.</title>
        <authorList>
            <person name="Fu J."/>
        </authorList>
    </citation>
    <scope>NUCLEOTIDE SEQUENCE [LARGE SCALE GENOMIC DNA]</scope>
    <source>
        <strain evidence="9 10">JP1</strain>
    </source>
</reference>
<evidence type="ECO:0000256" key="7">
    <source>
        <dbReference type="SAM" id="MobiDB-lite"/>
    </source>
</evidence>
<feature type="domain" description="FAD-binding" evidence="8">
    <location>
        <begin position="283"/>
        <end position="338"/>
    </location>
</feature>
<dbReference type="Gene3D" id="3.50.50.60">
    <property type="entry name" value="FAD/NAD(P)-binding domain"/>
    <property type="match status" value="1"/>
</dbReference>
<evidence type="ECO:0000256" key="6">
    <source>
        <dbReference type="ARBA" id="ARBA00023033"/>
    </source>
</evidence>
<dbReference type="InterPro" id="IPR002938">
    <property type="entry name" value="FAD-bd"/>
</dbReference>
<feature type="domain" description="FAD-binding" evidence="8">
    <location>
        <begin position="6"/>
        <end position="175"/>
    </location>
</feature>
<accession>A0ABW8JCD9</accession>
<dbReference type="SUPFAM" id="SSF51905">
    <property type="entry name" value="FAD/NAD(P)-binding domain"/>
    <property type="match status" value="1"/>
</dbReference>
<keyword evidence="3" id="KW-0274">FAD</keyword>
<comment type="cofactor">
    <cofactor evidence="1">
        <name>FAD</name>
        <dbReference type="ChEBI" id="CHEBI:57692"/>
    </cofactor>
</comment>
<dbReference type="PRINTS" id="PR00420">
    <property type="entry name" value="RNGMNOXGNASE"/>
</dbReference>
<evidence type="ECO:0000313" key="9">
    <source>
        <dbReference type="EMBL" id="MFK2898756.1"/>
    </source>
</evidence>
<dbReference type="Pfam" id="PF01494">
    <property type="entry name" value="FAD_binding_3"/>
    <property type="match status" value="2"/>
</dbReference>
<evidence type="ECO:0000256" key="5">
    <source>
        <dbReference type="ARBA" id="ARBA00023002"/>
    </source>
</evidence>
<sequence>MARQTITLIGGGLVGALLAQLLAARGFNVEVFEKRSDPRRASLTRGRTINLALAERGLQALRVANMAEHALQKSVMMRGRMVHPLDGMSGLQRYGVDDSEVIWSISRSGLNALLIDQAEAAGARFHFGHALAEADIDAQRITLFDENHIRREHDTGLLIGADGAGSALRAAMDVHLPLGIRVEPLGHGYKELEIPAAGRGQFAIEPHALHIWPRGRYMCIATPNIAGSFNVTLFLPQHGSYPSFDTLPDADAASALFRREFPDLLPLMPRFAHDYDGHPVGKLATLYLDRWHIDGRAALIGDAAHAIAPFHGQGMNCGFEDAVVLAEQLANSAGDTAGAFAAFQRIRKPNADAIAAMTLENYVEMRDSVTDPHYLAKLELGARLAQRAPDHFMARYRMVTFTQLPYAYAHERGRAQDQLLENLLRACPHPGDVSLDAAVSALQATLPPLPLRMQGDIAPLPPSVPTIHAEQKHDPDRPSSLPLAPVFQVDGASQAMKTRRANPCSGYAEGRHNPYSIPDRT</sequence>
<evidence type="ECO:0000256" key="4">
    <source>
        <dbReference type="ARBA" id="ARBA00022857"/>
    </source>
</evidence>
<dbReference type="PANTHER" id="PTHR46028:SF2">
    <property type="entry name" value="KYNURENINE 3-MONOOXYGENASE"/>
    <property type="match status" value="1"/>
</dbReference>